<dbReference type="Pfam" id="PF00440">
    <property type="entry name" value="TetR_N"/>
    <property type="match status" value="1"/>
</dbReference>
<dbReference type="STRING" id="1123014.SAMN02745746_01309"/>
<dbReference type="AlphaFoldDB" id="A0A1Y6BGM5"/>
<dbReference type="GO" id="GO:0003677">
    <property type="term" value="F:DNA binding"/>
    <property type="evidence" value="ECO:0007669"/>
    <property type="project" value="UniProtKB-UniRule"/>
</dbReference>
<dbReference type="PROSITE" id="PS50977">
    <property type="entry name" value="HTH_TETR_2"/>
    <property type="match status" value="1"/>
</dbReference>
<proteinExistence type="predicted"/>
<dbReference type="InterPro" id="IPR009057">
    <property type="entry name" value="Homeodomain-like_sf"/>
</dbReference>
<protein>
    <submittedName>
        <fullName evidence="4">Transcriptional regulator, TetR family</fullName>
    </submittedName>
</protein>
<evidence type="ECO:0000256" key="1">
    <source>
        <dbReference type="ARBA" id="ARBA00023125"/>
    </source>
</evidence>
<dbReference type="InterPro" id="IPR025722">
    <property type="entry name" value="TetR"/>
</dbReference>
<dbReference type="Gene3D" id="1.10.357.10">
    <property type="entry name" value="Tetracycline Repressor, domain 2"/>
    <property type="match status" value="1"/>
</dbReference>
<keyword evidence="1 2" id="KW-0238">DNA-binding</keyword>
<dbReference type="RefSeq" id="WP_085275624.1">
    <property type="nucleotide sequence ID" value="NZ_FXAG01000005.1"/>
</dbReference>
<dbReference type="PRINTS" id="PR00455">
    <property type="entry name" value="HTHTETR"/>
</dbReference>
<feature type="domain" description="HTH tetR-type" evidence="3">
    <location>
        <begin position="6"/>
        <end position="66"/>
    </location>
</feature>
<evidence type="ECO:0000259" key="3">
    <source>
        <dbReference type="PROSITE" id="PS50977"/>
    </source>
</evidence>
<dbReference type="Pfam" id="PF13972">
    <property type="entry name" value="TetR"/>
    <property type="match status" value="1"/>
</dbReference>
<dbReference type="Proteomes" id="UP000192920">
    <property type="component" value="Unassembled WGS sequence"/>
</dbReference>
<keyword evidence="5" id="KW-1185">Reference proteome</keyword>
<dbReference type="PANTHER" id="PTHR43479:SF12">
    <property type="entry name" value="TRANSCRIPTIONAL REGULATORY PROTEIN"/>
    <property type="match status" value="1"/>
</dbReference>
<dbReference type="PANTHER" id="PTHR43479">
    <property type="entry name" value="ACREF/ENVCD OPERON REPRESSOR-RELATED"/>
    <property type="match status" value="1"/>
</dbReference>
<name>A0A1Y6BGM5_9NEIS</name>
<dbReference type="InterPro" id="IPR001647">
    <property type="entry name" value="HTH_TetR"/>
</dbReference>
<feature type="DNA-binding region" description="H-T-H motif" evidence="2">
    <location>
        <begin position="29"/>
        <end position="48"/>
    </location>
</feature>
<organism evidence="4 5">
    <name type="scientific">Pseudogulbenkiania subflava DSM 22618</name>
    <dbReference type="NCBI Taxonomy" id="1123014"/>
    <lineage>
        <taxon>Bacteria</taxon>
        <taxon>Pseudomonadati</taxon>
        <taxon>Pseudomonadota</taxon>
        <taxon>Betaproteobacteria</taxon>
        <taxon>Neisseriales</taxon>
        <taxon>Chromobacteriaceae</taxon>
        <taxon>Pseudogulbenkiania</taxon>
    </lineage>
</organism>
<accession>A0A1Y6BGM5</accession>
<dbReference type="SUPFAM" id="SSF46689">
    <property type="entry name" value="Homeodomain-like"/>
    <property type="match status" value="1"/>
</dbReference>
<gene>
    <name evidence="4" type="ORF">SAMN02745746_01309</name>
</gene>
<dbReference type="EMBL" id="FXAG01000005">
    <property type="protein sequence ID" value="SMF10533.1"/>
    <property type="molecule type" value="Genomic_DNA"/>
</dbReference>
<sequence length="214" mass="25444">MTRKRIKTYDRIVEESLTLFNEQGERSISTNHIAAHLGISPGNLYYHFRNKEEIVHQIFLQYRRFITERLAVPPERELQVEDLVNYLDTAFLAMWRFRFMFYDLPGLLARNPQLQNEYHQFVNSELKDILGHHFRAFIQLGLLEMDDDDIESISVNIWLVVKFWFAFEQTAHPKAVITEASGRRGVKQVLTLLKPYVQTPFMTAFTELRRRYDS</sequence>
<evidence type="ECO:0000313" key="4">
    <source>
        <dbReference type="EMBL" id="SMF10533.1"/>
    </source>
</evidence>
<evidence type="ECO:0000313" key="5">
    <source>
        <dbReference type="Proteomes" id="UP000192920"/>
    </source>
</evidence>
<dbReference type="InterPro" id="IPR050624">
    <property type="entry name" value="HTH-type_Tx_Regulator"/>
</dbReference>
<reference evidence="5" key="1">
    <citation type="submission" date="2017-04" db="EMBL/GenBank/DDBJ databases">
        <authorList>
            <person name="Varghese N."/>
            <person name="Submissions S."/>
        </authorList>
    </citation>
    <scope>NUCLEOTIDE SEQUENCE [LARGE SCALE GENOMIC DNA]</scope>
    <source>
        <strain evidence="5">DSM 22618</strain>
    </source>
</reference>
<evidence type="ECO:0000256" key="2">
    <source>
        <dbReference type="PROSITE-ProRule" id="PRU00335"/>
    </source>
</evidence>